<dbReference type="GO" id="GO:0006633">
    <property type="term" value="P:fatty acid biosynthetic process"/>
    <property type="evidence" value="ECO:0007669"/>
    <property type="project" value="TreeGrafter"/>
</dbReference>
<evidence type="ECO:0000313" key="6">
    <source>
        <dbReference type="Proteomes" id="UP000738325"/>
    </source>
</evidence>
<reference evidence="5" key="1">
    <citation type="journal article" date="2020" name="Fungal Divers.">
        <title>Resolving the Mortierellaceae phylogeny through synthesis of multi-gene phylogenetics and phylogenomics.</title>
        <authorList>
            <person name="Vandepol N."/>
            <person name="Liber J."/>
            <person name="Desiro A."/>
            <person name="Na H."/>
            <person name="Kennedy M."/>
            <person name="Barry K."/>
            <person name="Grigoriev I.V."/>
            <person name="Miller A.N."/>
            <person name="O'Donnell K."/>
            <person name="Stajich J.E."/>
            <person name="Bonito G."/>
        </authorList>
    </citation>
    <scope>NUCLEOTIDE SEQUENCE</scope>
    <source>
        <strain evidence="5">REB-010B</strain>
    </source>
</reference>
<dbReference type="PROSITE" id="PS00061">
    <property type="entry name" value="ADH_SHORT"/>
    <property type="match status" value="1"/>
</dbReference>
<dbReference type="FunFam" id="3.40.50.720:FF:000173">
    <property type="entry name" value="3-oxoacyl-[acyl-carrier protein] reductase"/>
    <property type="match status" value="1"/>
</dbReference>
<dbReference type="SUPFAM" id="SSF51735">
    <property type="entry name" value="NAD(P)-binding Rossmann-fold domains"/>
    <property type="match status" value="1"/>
</dbReference>
<evidence type="ECO:0000256" key="2">
    <source>
        <dbReference type="ARBA" id="ARBA00022857"/>
    </source>
</evidence>
<protein>
    <submittedName>
        <fullName evidence="5">Reductase</fullName>
    </submittedName>
</protein>
<comment type="caution">
    <text evidence="5">The sequence shown here is derived from an EMBL/GenBank/DDBJ whole genome shotgun (WGS) entry which is preliminary data.</text>
</comment>
<dbReference type="PRINTS" id="PR00081">
    <property type="entry name" value="GDHRDH"/>
</dbReference>
<sequence length="285" mass="29921">MSASMTARAAGIILPAIRRSYAATTTTNEAGDRLVHAKPLANTLTLIPGGTRGIGLAVAKLFASKGSRVVILGRDPDRIQHVLNSELPPITPEANVDHAGFKCDVANREEVEDIVKEVVKIAPVDYLITSAGVAIGSLLVSVKPEDVETTMNINLMGTIWVNKAVVKEMLRQRKGSIVNISSVLGSGGSLGQTIYSASKGGVIAFSKALAKEVGSRGISVNILSPGYTETDMTQGLTEEMRADIIARTSLGRMGQPDEIAEAALFLAQARFVTGQVLTVDGGLAL</sequence>
<keyword evidence="3" id="KW-0560">Oxidoreductase</keyword>
<dbReference type="AlphaFoldDB" id="A0A9P6RYH6"/>
<dbReference type="Proteomes" id="UP000738325">
    <property type="component" value="Unassembled WGS sequence"/>
</dbReference>
<keyword evidence="2" id="KW-0521">NADP</keyword>
<dbReference type="Pfam" id="PF13561">
    <property type="entry name" value="adh_short_C2"/>
    <property type="match status" value="1"/>
</dbReference>
<feature type="domain" description="Ketoreductase" evidence="4">
    <location>
        <begin position="43"/>
        <end position="226"/>
    </location>
</feature>
<dbReference type="InterPro" id="IPR002347">
    <property type="entry name" value="SDR_fam"/>
</dbReference>
<comment type="similarity">
    <text evidence="1">Belongs to the short-chain dehydrogenases/reductases (SDR) family.</text>
</comment>
<dbReference type="PANTHER" id="PTHR42760">
    <property type="entry name" value="SHORT-CHAIN DEHYDROGENASES/REDUCTASES FAMILY MEMBER"/>
    <property type="match status" value="1"/>
</dbReference>
<proteinExistence type="inferred from homology"/>
<dbReference type="InterPro" id="IPR020904">
    <property type="entry name" value="Sc_DH/Rdtase_CS"/>
</dbReference>
<dbReference type="PRINTS" id="PR00080">
    <property type="entry name" value="SDRFAMILY"/>
</dbReference>
<name>A0A9P6RYH6_9FUNG</name>
<dbReference type="GO" id="GO:0016616">
    <property type="term" value="F:oxidoreductase activity, acting on the CH-OH group of donors, NAD or NADP as acceptor"/>
    <property type="evidence" value="ECO:0007669"/>
    <property type="project" value="UniProtKB-ARBA"/>
</dbReference>
<dbReference type="EMBL" id="JAAAIP010000006">
    <property type="protein sequence ID" value="KAG0330152.1"/>
    <property type="molecule type" value="Genomic_DNA"/>
</dbReference>
<dbReference type="InterPro" id="IPR036291">
    <property type="entry name" value="NAD(P)-bd_dom_sf"/>
</dbReference>
<evidence type="ECO:0000259" key="4">
    <source>
        <dbReference type="SMART" id="SM00822"/>
    </source>
</evidence>
<dbReference type="OrthoDB" id="47007at2759"/>
<evidence type="ECO:0000256" key="1">
    <source>
        <dbReference type="ARBA" id="ARBA00006484"/>
    </source>
</evidence>
<evidence type="ECO:0000256" key="3">
    <source>
        <dbReference type="ARBA" id="ARBA00023002"/>
    </source>
</evidence>
<dbReference type="SMART" id="SM00822">
    <property type="entry name" value="PKS_KR"/>
    <property type="match status" value="1"/>
</dbReference>
<organism evidence="5 6">
    <name type="scientific">Dissophora globulifera</name>
    <dbReference type="NCBI Taxonomy" id="979702"/>
    <lineage>
        <taxon>Eukaryota</taxon>
        <taxon>Fungi</taxon>
        <taxon>Fungi incertae sedis</taxon>
        <taxon>Mucoromycota</taxon>
        <taxon>Mortierellomycotina</taxon>
        <taxon>Mortierellomycetes</taxon>
        <taxon>Mortierellales</taxon>
        <taxon>Mortierellaceae</taxon>
        <taxon>Dissophora</taxon>
    </lineage>
</organism>
<accession>A0A9P6RYH6</accession>
<dbReference type="Gene3D" id="3.40.50.720">
    <property type="entry name" value="NAD(P)-binding Rossmann-like Domain"/>
    <property type="match status" value="1"/>
</dbReference>
<dbReference type="GO" id="GO:0048038">
    <property type="term" value="F:quinone binding"/>
    <property type="evidence" value="ECO:0007669"/>
    <property type="project" value="TreeGrafter"/>
</dbReference>
<dbReference type="PANTHER" id="PTHR42760:SF133">
    <property type="entry name" value="3-OXOACYL-[ACYL-CARRIER-PROTEIN] REDUCTASE"/>
    <property type="match status" value="1"/>
</dbReference>
<evidence type="ECO:0000313" key="5">
    <source>
        <dbReference type="EMBL" id="KAG0330152.1"/>
    </source>
</evidence>
<keyword evidence="6" id="KW-1185">Reference proteome</keyword>
<dbReference type="InterPro" id="IPR057326">
    <property type="entry name" value="KR_dom"/>
</dbReference>
<gene>
    <name evidence="5" type="primary">CBR4</name>
    <name evidence="5" type="ORF">BGZ99_008015</name>
</gene>